<sequence length="409" mass="47012">MLHINVPGARGKLTDPGNGTTDFAFLVLSGCVEIVIFDRLQPRQQKSLLALLLAAGYDAEKKPMLFDFHLRAARAAGFSWSTVLVYEGEFININKGQMQFWRVVESQYATNKSRHPCVFLTWEWIYQGVSQQGILAECWFAINCSRTAHGRHYNPRRAIIEAAKQGTAIVRSCLALTADRAKDRCIPIEQWSFAPTESLVIPKVIKQRQEQMKMFLESLYPCLEAIIKEENQFCHDEIPLKAAADITEDSEDASNFTCNLCNRELVNGYQLCLGCLACSQKDNSSQIQSKLTRLCYQCHLKYPKEHQRKRLKQLRSLQLPFVSSASLLNPSIRLHSPLRCDCKTTMRCSFCTLCVLCDCQCHTRFQIRYRFATPDTLNRLMKDVKCIVEFPQFSQHIDWLQINHKLRKK</sequence>
<organism evidence="1">
    <name type="scientific">Albugo laibachii Nc14</name>
    <dbReference type="NCBI Taxonomy" id="890382"/>
    <lineage>
        <taxon>Eukaryota</taxon>
        <taxon>Sar</taxon>
        <taxon>Stramenopiles</taxon>
        <taxon>Oomycota</taxon>
        <taxon>Peronosporomycetes</taxon>
        <taxon>Albuginales</taxon>
        <taxon>Albuginaceae</taxon>
        <taxon>Albugo</taxon>
    </lineage>
</organism>
<evidence type="ECO:0000313" key="1">
    <source>
        <dbReference type="EMBL" id="CCA14576.1"/>
    </source>
</evidence>
<proteinExistence type="predicted"/>
<reference evidence="1" key="1">
    <citation type="journal article" date="2011" name="PLoS Biol.">
        <title>Gene gain and loss during evolution of obligate parasitism in the white rust pathogen of Arabidopsis thaliana.</title>
        <authorList>
            <person name="Kemen E."/>
            <person name="Gardiner A."/>
            <person name="Schultz-Larsen T."/>
            <person name="Kemen A.C."/>
            <person name="Balmuth A.L."/>
            <person name="Robert-Seilaniantz A."/>
            <person name="Bailey K."/>
            <person name="Holub E."/>
            <person name="Studholme D.J."/>
            <person name="Maclean D."/>
            <person name="Jones J.D."/>
        </authorList>
    </citation>
    <scope>NUCLEOTIDE SEQUENCE</scope>
</reference>
<dbReference type="AlphaFoldDB" id="F0W0K4"/>
<accession>F0W0K4</accession>
<protein>
    <submittedName>
        <fullName evidence="1">Uncharacterized protein AlNc14C4G646</fullName>
    </submittedName>
</protein>
<gene>
    <name evidence="1" type="primary">AlNc14C4G646</name>
    <name evidence="1" type="ORF">ALNC14_007190</name>
</gene>
<dbReference type="HOGENOM" id="CLU_673388_0_0_1"/>
<name>F0W0K4_9STRA</name>
<reference evidence="1" key="2">
    <citation type="submission" date="2011-02" db="EMBL/GenBank/DDBJ databases">
        <authorList>
            <person name="MacLean D."/>
        </authorList>
    </citation>
    <scope>NUCLEOTIDE SEQUENCE</scope>
</reference>
<dbReference type="EMBL" id="FR824049">
    <property type="protein sequence ID" value="CCA14576.1"/>
    <property type="molecule type" value="Genomic_DNA"/>
</dbReference>